<evidence type="ECO:0000313" key="2">
    <source>
        <dbReference type="Proteomes" id="UP001148629"/>
    </source>
</evidence>
<dbReference type="EMBL" id="JANRMS010000066">
    <property type="protein sequence ID" value="KAJ3547837.1"/>
    <property type="molecule type" value="Genomic_DNA"/>
</dbReference>
<comment type="caution">
    <text evidence="1">The sequence shown here is derived from an EMBL/GenBank/DDBJ whole genome shotgun (WGS) entry which is preliminary data.</text>
</comment>
<keyword evidence="2" id="KW-1185">Reference proteome</keyword>
<proteinExistence type="predicted"/>
<reference evidence="1" key="1">
    <citation type="submission" date="2022-08" db="EMBL/GenBank/DDBJ databases">
        <title>Genome Sequence of Fusarium decemcellulare.</title>
        <authorList>
            <person name="Buettner E."/>
        </authorList>
    </citation>
    <scope>NUCLEOTIDE SEQUENCE</scope>
    <source>
        <strain evidence="1">Babe19</strain>
    </source>
</reference>
<evidence type="ECO:0000313" key="1">
    <source>
        <dbReference type="EMBL" id="KAJ3547837.1"/>
    </source>
</evidence>
<protein>
    <submittedName>
        <fullName evidence="1">Uncharacterized protein</fullName>
    </submittedName>
</protein>
<organism evidence="1 2">
    <name type="scientific">Fusarium decemcellulare</name>
    <dbReference type="NCBI Taxonomy" id="57161"/>
    <lineage>
        <taxon>Eukaryota</taxon>
        <taxon>Fungi</taxon>
        <taxon>Dikarya</taxon>
        <taxon>Ascomycota</taxon>
        <taxon>Pezizomycotina</taxon>
        <taxon>Sordariomycetes</taxon>
        <taxon>Hypocreomycetidae</taxon>
        <taxon>Hypocreales</taxon>
        <taxon>Nectriaceae</taxon>
        <taxon>Fusarium</taxon>
        <taxon>Fusarium decemcellulare species complex</taxon>
    </lineage>
</organism>
<name>A0ACC1SWS1_9HYPO</name>
<accession>A0ACC1SWS1</accession>
<dbReference type="Proteomes" id="UP001148629">
    <property type="component" value="Unassembled WGS sequence"/>
</dbReference>
<gene>
    <name evidence="1" type="ORF">NM208_g1315</name>
</gene>
<sequence length="690" mass="77146">MTSSLRASTRRRASPVLRSLASKYAMPARMRRHGISYFEHDSFPASQHALASPMSWRSASKYAIPAICATRMMALLYETVPAFEDTWIECLGDLGRYRMAIEDDDIRDREVWTGVSRYWYSKASDKSPTIGRLHHHLAILARPNALQQLYYYTKSLCVPIMFLSARGRIVTCSFSPTVVGFMLHAEQFKDPGDMSSTPGAYLPSGSPAALINLPTPEHWVYKPSEVCAKSERPSVGYGIDLVPNRPDFGALCRITPRTLPAKVSNNHVALEPDAEQGHFLINQPGHQASTAFPEPGPTGFGLHQAPQTSLIADAGLTSVSTSLGPEEDVVGMQTKVLLGSCASLGEFNGPFLEKNAIYPTASSSCGSHGTDLELPVDMLHQPAAHQIDQEWQDYKKAFRDPDRMARDPLAHQCRTQSKPSHRHMKDDSSNMSRVRVGHNNHIVRWQRDTILKFSIDLDSFPYDNDGLYVLECFEKAIMTYPVVVHFKYVTFDEPATFVIRYRPTPDDGDCQTYAEAFLPSFAPENRKLEVYALALRYRHCMVNILAHEIGHILGLRHEFHDIGHPSVQIGLEDRYSVMNYRSSNDLELMEVSQQDVDGLRRLYDISGIYKGHVVSEADPRPIRHGSRPSDKIALGSRGTATVPGLREGTIGPSNSAIEEYFCPRKLLYVSLCCCVFYLVGSRTFGLGLKR</sequence>